<comment type="subcellular location">
    <subcellularLocation>
        <location evidence="2">Endoplasmic reticulum membrane</location>
        <topology evidence="2">Single-pass type II membrane protein</topology>
    </subcellularLocation>
</comment>
<dbReference type="AlphaFoldDB" id="A0A218W1U1"/>
<evidence type="ECO:0000256" key="9">
    <source>
        <dbReference type="ARBA" id="ARBA00022968"/>
    </source>
</evidence>
<dbReference type="InterPro" id="IPR045054">
    <property type="entry name" value="P4HA-like"/>
</dbReference>
<evidence type="ECO:0000313" key="19">
    <source>
        <dbReference type="Proteomes" id="UP000515151"/>
    </source>
</evidence>
<evidence type="ECO:0000313" key="20">
    <source>
        <dbReference type="RefSeq" id="XP_031389335.1"/>
    </source>
</evidence>
<evidence type="ECO:0000256" key="3">
    <source>
        <dbReference type="ARBA" id="ARBA00006511"/>
    </source>
</evidence>
<evidence type="ECO:0000256" key="14">
    <source>
        <dbReference type="ARBA" id="ARBA00023180"/>
    </source>
</evidence>
<keyword evidence="19" id="KW-1185">Reference proteome</keyword>
<evidence type="ECO:0000256" key="7">
    <source>
        <dbReference type="ARBA" id="ARBA00022824"/>
    </source>
</evidence>
<keyword evidence="9" id="KW-0735">Signal-anchor</keyword>
<dbReference type="GO" id="GO:0004656">
    <property type="term" value="F:procollagen-proline 4-dioxygenase activity"/>
    <property type="evidence" value="ECO:0007669"/>
    <property type="project" value="UniProtKB-EC"/>
</dbReference>
<keyword evidence="5" id="KW-0812">Transmembrane</keyword>
<keyword evidence="14" id="KW-0325">Glycoprotein</keyword>
<keyword evidence="7" id="KW-0256">Endoplasmic reticulum</keyword>
<dbReference type="RefSeq" id="XP_031389336.1">
    <property type="nucleotide sequence ID" value="XM_031533476.1"/>
</dbReference>
<keyword evidence="8" id="KW-0223">Dioxygenase</keyword>
<dbReference type="Proteomes" id="UP000197138">
    <property type="component" value="Unassembled WGS sequence"/>
</dbReference>
<name>A0A218W1U1_PUNGR</name>
<evidence type="ECO:0000313" key="18">
    <source>
        <dbReference type="Proteomes" id="UP000197138"/>
    </source>
</evidence>
<evidence type="ECO:0000256" key="2">
    <source>
        <dbReference type="ARBA" id="ARBA00004648"/>
    </source>
</evidence>
<dbReference type="Proteomes" id="UP000515151">
    <property type="component" value="Chromosome 3"/>
</dbReference>
<dbReference type="RefSeq" id="XP_031389338.1">
    <property type="nucleotide sequence ID" value="XM_031533478.1"/>
</dbReference>
<comment type="cofactor">
    <cofactor evidence="1">
        <name>L-ascorbate</name>
        <dbReference type="ChEBI" id="CHEBI:38290"/>
    </cofactor>
</comment>
<feature type="domain" description="Fe2OG dioxygenase" evidence="16">
    <location>
        <begin position="160"/>
        <end position="283"/>
    </location>
</feature>
<evidence type="ECO:0000313" key="22">
    <source>
        <dbReference type="RefSeq" id="XP_031389338.1"/>
    </source>
</evidence>
<dbReference type="RefSeq" id="XP_031389335.1">
    <property type="nucleotide sequence ID" value="XM_031533475.1"/>
</dbReference>
<evidence type="ECO:0000256" key="5">
    <source>
        <dbReference type="ARBA" id="ARBA00022692"/>
    </source>
</evidence>
<comment type="similarity">
    <text evidence="3">Belongs to the P4HA family.</text>
</comment>
<comment type="catalytic activity">
    <reaction evidence="15">
        <text>L-prolyl-[collagen] + 2-oxoglutarate + O2 = trans-4-hydroxy-L-prolyl-[collagen] + succinate + CO2</text>
        <dbReference type="Rhea" id="RHEA:18945"/>
        <dbReference type="Rhea" id="RHEA-COMP:11676"/>
        <dbReference type="Rhea" id="RHEA-COMP:11680"/>
        <dbReference type="ChEBI" id="CHEBI:15379"/>
        <dbReference type="ChEBI" id="CHEBI:16526"/>
        <dbReference type="ChEBI" id="CHEBI:16810"/>
        <dbReference type="ChEBI" id="CHEBI:30031"/>
        <dbReference type="ChEBI" id="CHEBI:50342"/>
        <dbReference type="ChEBI" id="CHEBI:61965"/>
        <dbReference type="EC" id="1.14.11.2"/>
    </reaction>
</comment>
<evidence type="ECO:0000256" key="8">
    <source>
        <dbReference type="ARBA" id="ARBA00022964"/>
    </source>
</evidence>
<dbReference type="InterPro" id="IPR044862">
    <property type="entry name" value="Pro_4_hyd_alph_FE2OG_OXY"/>
</dbReference>
<keyword evidence="13" id="KW-0472">Membrane</keyword>
<protein>
    <recommendedName>
        <fullName evidence="4">procollagen-proline 4-dioxygenase</fullName>
        <ecNumber evidence="4">1.14.11.2</ecNumber>
    </recommendedName>
</protein>
<keyword evidence="10" id="KW-1133">Transmembrane helix</keyword>
<dbReference type="SMART" id="SM00702">
    <property type="entry name" value="P4Hc"/>
    <property type="match status" value="1"/>
</dbReference>
<dbReference type="EMBL" id="MTKT01005554">
    <property type="protein sequence ID" value="OWM66479.1"/>
    <property type="molecule type" value="Genomic_DNA"/>
</dbReference>
<dbReference type="Pfam" id="PF13640">
    <property type="entry name" value="2OG-FeII_Oxy_3"/>
    <property type="match status" value="1"/>
</dbReference>
<dbReference type="GeneID" id="116201981"/>
<accession>A0A218W1U1</accession>
<dbReference type="PROSITE" id="PS51471">
    <property type="entry name" value="FE2OG_OXY"/>
    <property type="match status" value="1"/>
</dbReference>
<evidence type="ECO:0000256" key="12">
    <source>
        <dbReference type="ARBA" id="ARBA00023004"/>
    </source>
</evidence>
<dbReference type="GO" id="GO:0031418">
    <property type="term" value="F:L-ascorbic acid binding"/>
    <property type="evidence" value="ECO:0007669"/>
    <property type="project" value="InterPro"/>
</dbReference>
<sequence>MAKPRNSRYPARKSPSSTLVLSMLLMFSFVVLILLALGILSMPSSSSNAPKAHDLTSIVRKTTDRTGADGGRGEQWVEVISWEPRAFVYHNFLSKGECEYLIKLASPRMEKSTVVDGATGKSKDSRVRTSSGTFLARGRDKIIRDIEKRIADFTFIPAEHGEGLQVLHYEVGQKYEPHFDYFQDEYNTKNGGQRMATLLMYLSDVEEGGETVFPNARGNVSAVPWWDELSECGKKGLSVKPKMGDALLFWSMRPDASLDESSLHGGCPVIKGNKWSSTKWMRVHEYKV</sequence>
<dbReference type="InterPro" id="IPR006620">
    <property type="entry name" value="Pro_4_hyd_alph"/>
</dbReference>
<reference evidence="19" key="3">
    <citation type="journal article" date="2020" name="Plant Biotechnol. J.">
        <title>The pomegranate (Punica granatum L.) draft genome dissects genetic divergence between soft- and hard-seeded cultivars.</title>
        <authorList>
            <person name="Luo X."/>
            <person name="Li H."/>
            <person name="Wu Z."/>
            <person name="Yao W."/>
            <person name="Zhao P."/>
            <person name="Cao D."/>
            <person name="Yu H."/>
            <person name="Li K."/>
            <person name="Poudel K."/>
            <person name="Zhao D."/>
            <person name="Zhang F."/>
            <person name="Xia X."/>
            <person name="Chen L."/>
            <person name="Wang Q."/>
            <person name="Jing D."/>
            <person name="Cao S."/>
        </authorList>
    </citation>
    <scope>NUCLEOTIDE SEQUENCE [LARGE SCALE GENOMIC DNA]</scope>
</reference>
<evidence type="ECO:0000256" key="6">
    <source>
        <dbReference type="ARBA" id="ARBA00022723"/>
    </source>
</evidence>
<dbReference type="PANTHER" id="PTHR10869:SF123">
    <property type="entry name" value="PROLYL 4-HYDROXYLASE 10-RELATED"/>
    <property type="match status" value="1"/>
</dbReference>
<keyword evidence="11" id="KW-0560">Oxidoreductase</keyword>
<reference evidence="20 21" key="4">
    <citation type="submission" date="2025-04" db="UniProtKB">
        <authorList>
            <consortium name="RefSeq"/>
        </authorList>
    </citation>
    <scope>IDENTIFICATION</scope>
    <source>
        <tissue evidence="20 21">Leaf</tissue>
    </source>
</reference>
<evidence type="ECO:0000256" key="10">
    <source>
        <dbReference type="ARBA" id="ARBA00022989"/>
    </source>
</evidence>
<evidence type="ECO:0000256" key="11">
    <source>
        <dbReference type="ARBA" id="ARBA00023002"/>
    </source>
</evidence>
<evidence type="ECO:0000256" key="15">
    <source>
        <dbReference type="ARBA" id="ARBA00049169"/>
    </source>
</evidence>
<gene>
    <name evidence="20 21 22" type="primary">LOC116201981</name>
    <name evidence="17" type="ORF">CDL15_Pgr013696</name>
</gene>
<dbReference type="OrthoDB" id="420380at2759"/>
<reference evidence="18" key="1">
    <citation type="journal article" date="2017" name="Plant J.">
        <title>The pomegranate (Punica granatum L.) genome and the genomics of punicalagin biosynthesis.</title>
        <authorList>
            <person name="Qin G."/>
            <person name="Xu C."/>
            <person name="Ming R."/>
            <person name="Tang H."/>
            <person name="Guyot R."/>
            <person name="Kramer E.M."/>
            <person name="Hu Y."/>
            <person name="Yi X."/>
            <person name="Qi Y."/>
            <person name="Xu X."/>
            <person name="Gao Z."/>
            <person name="Pan H."/>
            <person name="Jian J."/>
            <person name="Tian Y."/>
            <person name="Yue Z."/>
            <person name="Xu Y."/>
        </authorList>
    </citation>
    <scope>NUCLEOTIDE SEQUENCE [LARGE SCALE GENOMIC DNA]</scope>
    <source>
        <strain evidence="18">cv. Dabenzi</strain>
    </source>
</reference>
<dbReference type="GO" id="GO:0005789">
    <property type="term" value="C:endoplasmic reticulum membrane"/>
    <property type="evidence" value="ECO:0007669"/>
    <property type="project" value="UniProtKB-SubCell"/>
</dbReference>
<keyword evidence="6" id="KW-0479">Metal-binding</keyword>
<dbReference type="InterPro" id="IPR005123">
    <property type="entry name" value="Oxoglu/Fe-dep_dioxygenase_dom"/>
</dbReference>
<dbReference type="Gene3D" id="2.60.120.620">
    <property type="entry name" value="q2cbj1_9rhob like domain"/>
    <property type="match status" value="1"/>
</dbReference>
<dbReference type="EC" id="1.14.11.2" evidence="4"/>
<evidence type="ECO:0000256" key="1">
    <source>
        <dbReference type="ARBA" id="ARBA00001961"/>
    </source>
</evidence>
<organism evidence="17 18">
    <name type="scientific">Punica granatum</name>
    <name type="common">Pomegranate</name>
    <dbReference type="NCBI Taxonomy" id="22663"/>
    <lineage>
        <taxon>Eukaryota</taxon>
        <taxon>Viridiplantae</taxon>
        <taxon>Streptophyta</taxon>
        <taxon>Embryophyta</taxon>
        <taxon>Tracheophyta</taxon>
        <taxon>Spermatophyta</taxon>
        <taxon>Magnoliopsida</taxon>
        <taxon>eudicotyledons</taxon>
        <taxon>Gunneridae</taxon>
        <taxon>Pentapetalae</taxon>
        <taxon>rosids</taxon>
        <taxon>malvids</taxon>
        <taxon>Myrtales</taxon>
        <taxon>Lythraceae</taxon>
        <taxon>Punica</taxon>
    </lineage>
</organism>
<keyword evidence="12" id="KW-0408">Iron</keyword>
<evidence type="ECO:0000256" key="13">
    <source>
        <dbReference type="ARBA" id="ARBA00023136"/>
    </source>
</evidence>
<evidence type="ECO:0000313" key="21">
    <source>
        <dbReference type="RefSeq" id="XP_031389336.1"/>
    </source>
</evidence>
<dbReference type="FunFam" id="2.60.120.620:FF:000002">
    <property type="entry name" value="Prolyl 4-hydroxylase 4"/>
    <property type="match status" value="1"/>
</dbReference>
<evidence type="ECO:0000313" key="17">
    <source>
        <dbReference type="EMBL" id="OWM66479.1"/>
    </source>
</evidence>
<proteinExistence type="inferred from homology"/>
<evidence type="ECO:0000259" key="16">
    <source>
        <dbReference type="PROSITE" id="PS51471"/>
    </source>
</evidence>
<reference evidence="17" key="2">
    <citation type="submission" date="2017-06" db="EMBL/GenBank/DDBJ databases">
        <title>The pomegranate genome and the genomics of punicalagin biosynthesis.</title>
        <authorList>
            <person name="Xu C."/>
        </authorList>
    </citation>
    <scope>NUCLEOTIDE SEQUENCE [LARGE SCALE GENOMIC DNA]</scope>
    <source>
        <tissue evidence="17">Fresh leaf</tissue>
    </source>
</reference>
<dbReference type="PANTHER" id="PTHR10869">
    <property type="entry name" value="PROLYL 4-HYDROXYLASE ALPHA SUBUNIT"/>
    <property type="match status" value="1"/>
</dbReference>
<evidence type="ECO:0000256" key="4">
    <source>
        <dbReference type="ARBA" id="ARBA00012269"/>
    </source>
</evidence>
<dbReference type="GO" id="GO:0005506">
    <property type="term" value="F:iron ion binding"/>
    <property type="evidence" value="ECO:0007669"/>
    <property type="project" value="InterPro"/>
</dbReference>